<dbReference type="EMBL" id="KV417491">
    <property type="protein sequence ID" value="KZP31079.1"/>
    <property type="molecule type" value="Genomic_DNA"/>
</dbReference>
<dbReference type="Gene3D" id="3.40.50.720">
    <property type="entry name" value="NAD(P)-binding Rossmann-like Domain"/>
    <property type="match status" value="2"/>
</dbReference>
<evidence type="ECO:0000313" key="2">
    <source>
        <dbReference type="EMBL" id="KZP31079.1"/>
    </source>
</evidence>
<evidence type="ECO:0000313" key="3">
    <source>
        <dbReference type="Proteomes" id="UP000076532"/>
    </source>
</evidence>
<accession>A0A166TX19</accession>
<organism evidence="2 3">
    <name type="scientific">Athelia psychrophila</name>
    <dbReference type="NCBI Taxonomy" id="1759441"/>
    <lineage>
        <taxon>Eukaryota</taxon>
        <taxon>Fungi</taxon>
        <taxon>Dikarya</taxon>
        <taxon>Basidiomycota</taxon>
        <taxon>Agaricomycotina</taxon>
        <taxon>Agaricomycetes</taxon>
        <taxon>Agaricomycetidae</taxon>
        <taxon>Atheliales</taxon>
        <taxon>Atheliaceae</taxon>
        <taxon>Athelia</taxon>
    </lineage>
</organism>
<proteinExistence type="predicted"/>
<dbReference type="SUPFAM" id="SSF51735">
    <property type="entry name" value="NAD(P)-binding Rossmann-fold domains"/>
    <property type="match status" value="1"/>
</dbReference>
<name>A0A166TX19_9AGAM</name>
<dbReference type="STRING" id="436010.A0A166TX19"/>
<dbReference type="InterPro" id="IPR036291">
    <property type="entry name" value="NAD(P)-bd_dom_sf"/>
</dbReference>
<dbReference type="AlphaFoldDB" id="A0A166TX19"/>
<keyword evidence="3" id="KW-1185">Reference proteome</keyword>
<sequence length="246" mass="26234">MAQSIVLITGVAGFLAHTIRNALKANALLAKSPSKFQIIVIADIAKSNLTAAVQDVAYLLHTASPTHPRRLTARTRSPNQPPVAHPTSSAHTVKKIVRDYEYSEADWNPSTSAQAAPAWAPPSLVYSVSKNLAEQAAWGFAQGNAICSSPLSSSALTTLPDDYLPLCCDVRAVFIPALIVQIILFLDIVEAHVLALQTPAADGACIQLYGGGFTWAQAMEYLHATRTELQSRLVLLNTGTHAPAAM</sequence>
<evidence type="ECO:0000256" key="1">
    <source>
        <dbReference type="SAM" id="MobiDB-lite"/>
    </source>
</evidence>
<dbReference type="OrthoDB" id="2735536at2759"/>
<feature type="region of interest" description="Disordered" evidence="1">
    <location>
        <begin position="69"/>
        <end position="88"/>
    </location>
</feature>
<protein>
    <recommendedName>
        <fullName evidence="4">Thioester reductase (TE) domain-containing protein</fullName>
    </recommendedName>
</protein>
<gene>
    <name evidence="2" type="ORF">FIBSPDRAFT_926136</name>
</gene>
<reference evidence="2 3" key="1">
    <citation type="journal article" date="2016" name="Mol. Biol. Evol.">
        <title>Comparative Genomics of Early-Diverging Mushroom-Forming Fungi Provides Insights into the Origins of Lignocellulose Decay Capabilities.</title>
        <authorList>
            <person name="Nagy L.G."/>
            <person name="Riley R."/>
            <person name="Tritt A."/>
            <person name="Adam C."/>
            <person name="Daum C."/>
            <person name="Floudas D."/>
            <person name="Sun H."/>
            <person name="Yadav J.S."/>
            <person name="Pangilinan J."/>
            <person name="Larsson K.H."/>
            <person name="Matsuura K."/>
            <person name="Barry K."/>
            <person name="Labutti K."/>
            <person name="Kuo R."/>
            <person name="Ohm R.A."/>
            <person name="Bhattacharya S.S."/>
            <person name="Shirouzu T."/>
            <person name="Yoshinaga Y."/>
            <person name="Martin F.M."/>
            <person name="Grigoriev I.V."/>
            <person name="Hibbett D.S."/>
        </authorList>
    </citation>
    <scope>NUCLEOTIDE SEQUENCE [LARGE SCALE GENOMIC DNA]</scope>
    <source>
        <strain evidence="2 3">CBS 109695</strain>
    </source>
</reference>
<dbReference type="Proteomes" id="UP000076532">
    <property type="component" value="Unassembled WGS sequence"/>
</dbReference>
<evidence type="ECO:0008006" key="4">
    <source>
        <dbReference type="Google" id="ProtNLM"/>
    </source>
</evidence>